<dbReference type="InterPro" id="IPR014710">
    <property type="entry name" value="RmlC-like_jellyroll"/>
</dbReference>
<name>A0A4S3JAR7_9EURO</name>
<protein>
    <recommendedName>
        <fullName evidence="2">Cupin type-2 domain-containing protein</fullName>
    </recommendedName>
</protein>
<comment type="caution">
    <text evidence="3">The sequence shown here is derived from an EMBL/GenBank/DDBJ whole genome shotgun (WGS) entry which is preliminary data.</text>
</comment>
<keyword evidence="1" id="KW-0732">Signal</keyword>
<proteinExistence type="predicted"/>
<evidence type="ECO:0000313" key="3">
    <source>
        <dbReference type="EMBL" id="THC91387.1"/>
    </source>
</evidence>
<keyword evidence="4" id="KW-1185">Reference proteome</keyword>
<dbReference type="InterPro" id="IPR011051">
    <property type="entry name" value="RmlC_Cupin_sf"/>
</dbReference>
<reference evidence="3 4" key="1">
    <citation type="submission" date="2019-03" db="EMBL/GenBank/DDBJ databases">
        <title>The genome sequence of a newly discovered highly antifungal drug resistant Aspergillus species, Aspergillus tanneri NIH 1004.</title>
        <authorList>
            <person name="Mounaud S."/>
            <person name="Singh I."/>
            <person name="Joardar V."/>
            <person name="Pakala S."/>
            <person name="Pakala S."/>
            <person name="Venepally P."/>
            <person name="Hoover J."/>
            <person name="Nierman W."/>
            <person name="Chung J."/>
            <person name="Losada L."/>
        </authorList>
    </citation>
    <scope>NUCLEOTIDE SEQUENCE [LARGE SCALE GENOMIC DNA]</scope>
    <source>
        <strain evidence="3 4">NIH1004</strain>
    </source>
</reference>
<feature type="signal peptide" evidence="1">
    <location>
        <begin position="1"/>
        <end position="22"/>
    </location>
</feature>
<dbReference type="Gene3D" id="2.60.120.10">
    <property type="entry name" value="Jelly Rolls"/>
    <property type="match status" value="1"/>
</dbReference>
<evidence type="ECO:0000256" key="1">
    <source>
        <dbReference type="SAM" id="SignalP"/>
    </source>
</evidence>
<feature type="domain" description="Cupin type-2" evidence="2">
    <location>
        <begin position="72"/>
        <end position="141"/>
    </location>
</feature>
<gene>
    <name evidence="3" type="ORF">EYZ11_009155</name>
</gene>
<dbReference type="InterPro" id="IPR013096">
    <property type="entry name" value="Cupin_2"/>
</dbReference>
<dbReference type="Proteomes" id="UP000308092">
    <property type="component" value="Unassembled WGS sequence"/>
</dbReference>
<dbReference type="Pfam" id="PF07883">
    <property type="entry name" value="Cupin_2"/>
    <property type="match status" value="1"/>
</dbReference>
<organism evidence="3 4">
    <name type="scientific">Aspergillus tanneri</name>
    <dbReference type="NCBI Taxonomy" id="1220188"/>
    <lineage>
        <taxon>Eukaryota</taxon>
        <taxon>Fungi</taxon>
        <taxon>Dikarya</taxon>
        <taxon>Ascomycota</taxon>
        <taxon>Pezizomycotina</taxon>
        <taxon>Eurotiomycetes</taxon>
        <taxon>Eurotiomycetidae</taxon>
        <taxon>Eurotiales</taxon>
        <taxon>Aspergillaceae</taxon>
        <taxon>Aspergillus</taxon>
        <taxon>Aspergillus subgen. Circumdati</taxon>
    </lineage>
</organism>
<dbReference type="SUPFAM" id="SSF51182">
    <property type="entry name" value="RmlC-like cupins"/>
    <property type="match status" value="1"/>
</dbReference>
<dbReference type="VEuPathDB" id="FungiDB:EYZ11_009155"/>
<evidence type="ECO:0000313" key="4">
    <source>
        <dbReference type="Proteomes" id="UP000308092"/>
    </source>
</evidence>
<accession>A0A4S3JAR7</accession>
<dbReference type="AlphaFoldDB" id="A0A4S3JAR7"/>
<feature type="chain" id="PRO_5020374437" description="Cupin type-2 domain-containing protein" evidence="1">
    <location>
        <begin position="23"/>
        <end position="160"/>
    </location>
</feature>
<sequence>MLLKHRMALVLAVTAALLSVTAVEVSVGGESRKSGTTPEPVIEELAEGRQAEPISVHVDGSGNQVQLNFRKITIPPKGSTGPHCHYGQLLGVVQKGTLTLYAPIFSEGVHKYKAGESVTEGRGYVHEGHNESDTEDVVLWVTYITPEGKPLAEADLSKCN</sequence>
<evidence type="ECO:0000259" key="2">
    <source>
        <dbReference type="Pfam" id="PF07883"/>
    </source>
</evidence>
<dbReference type="EMBL" id="SOSA01000420">
    <property type="protein sequence ID" value="THC91387.1"/>
    <property type="molecule type" value="Genomic_DNA"/>
</dbReference>